<protein>
    <recommendedName>
        <fullName evidence="7">Co-chaperone protein DjlA</fullName>
    </recommendedName>
</protein>
<comment type="function">
    <text evidence="7">Regulatory DnaK co-chaperone. Direct interaction between DnaK and DjlA is needed for the induction of the wcaABCDE operon, involved in the synthesis of a colanic acid polysaccharide capsule, possibly through activation of the RcsB/RcsC phosphotransfer signaling pathway. The colanic acid capsule may help the bacterium survive conditions outside the host.</text>
</comment>
<feature type="topological domain" description="Periplasmic" evidence="7">
    <location>
        <begin position="1"/>
        <end position="6"/>
    </location>
</feature>
<evidence type="ECO:0000259" key="8">
    <source>
        <dbReference type="PROSITE" id="PS50076"/>
    </source>
</evidence>
<dbReference type="InterPro" id="IPR036869">
    <property type="entry name" value="J_dom_sf"/>
</dbReference>
<dbReference type="CDD" id="cd06257">
    <property type="entry name" value="DnaJ"/>
    <property type="match status" value="1"/>
</dbReference>
<name>A0A4R8IUC1_9GAMM</name>
<dbReference type="SUPFAM" id="SSF46565">
    <property type="entry name" value="Chaperone J-domain"/>
    <property type="match status" value="1"/>
</dbReference>
<evidence type="ECO:0000256" key="3">
    <source>
        <dbReference type="ARBA" id="ARBA00022692"/>
    </source>
</evidence>
<dbReference type="RefSeq" id="WP_134080992.1">
    <property type="nucleotide sequence ID" value="NZ_SOQX01000001.1"/>
</dbReference>
<comment type="subcellular location">
    <subcellularLocation>
        <location evidence="7">Cell inner membrane</location>
        <topology evidence="7">Single-pass type III membrane protein</topology>
    </subcellularLocation>
</comment>
<accession>A0A4R8IUC1</accession>
<dbReference type="InterPro" id="IPR050817">
    <property type="entry name" value="DjlA_DnaK_co-chaperone"/>
</dbReference>
<dbReference type="NCBIfam" id="NF006948">
    <property type="entry name" value="PRK09430.1"/>
    <property type="match status" value="1"/>
</dbReference>
<dbReference type="Gene3D" id="1.10.3680.10">
    <property type="entry name" value="TerB-like"/>
    <property type="match status" value="1"/>
</dbReference>
<dbReference type="InterPro" id="IPR029024">
    <property type="entry name" value="TerB-like"/>
</dbReference>
<dbReference type="Pfam" id="PF05099">
    <property type="entry name" value="TerB"/>
    <property type="match status" value="1"/>
</dbReference>
<dbReference type="GO" id="GO:0005886">
    <property type="term" value="C:plasma membrane"/>
    <property type="evidence" value="ECO:0007669"/>
    <property type="project" value="UniProtKB-SubCell"/>
</dbReference>
<evidence type="ECO:0000256" key="4">
    <source>
        <dbReference type="ARBA" id="ARBA00022989"/>
    </source>
</evidence>
<evidence type="ECO:0000313" key="9">
    <source>
        <dbReference type="EMBL" id="TDY04248.1"/>
    </source>
</evidence>
<dbReference type="HAMAP" id="MF_01153">
    <property type="entry name" value="DjlA"/>
    <property type="match status" value="1"/>
</dbReference>
<comment type="caution">
    <text evidence="9">The sequence shown here is derived from an EMBL/GenBank/DDBJ whole genome shotgun (WGS) entry which is preliminary data.</text>
</comment>
<keyword evidence="10" id="KW-1185">Reference proteome</keyword>
<dbReference type="CDD" id="cd07316">
    <property type="entry name" value="terB_like_DjlA"/>
    <property type="match status" value="1"/>
</dbReference>
<keyword evidence="3 7" id="KW-0812">Transmembrane</keyword>
<dbReference type="EMBL" id="SOQX01000001">
    <property type="protein sequence ID" value="TDY04248.1"/>
    <property type="molecule type" value="Genomic_DNA"/>
</dbReference>
<reference evidence="9 10" key="1">
    <citation type="submission" date="2019-03" db="EMBL/GenBank/DDBJ databases">
        <title>Genomic Encyclopedia of Type Strains, Phase IV (KMG-IV): sequencing the most valuable type-strain genomes for metagenomic binning, comparative biology and taxonomic classification.</title>
        <authorList>
            <person name="Goeker M."/>
        </authorList>
    </citation>
    <scope>NUCLEOTIDE SEQUENCE [LARGE SCALE GENOMIC DNA]</scope>
    <source>
        <strain evidence="9 10">DSM 16326</strain>
    </source>
</reference>
<evidence type="ECO:0000256" key="1">
    <source>
        <dbReference type="ARBA" id="ARBA00022475"/>
    </source>
</evidence>
<dbReference type="InterPro" id="IPR007791">
    <property type="entry name" value="DjlA_N"/>
</dbReference>
<evidence type="ECO:0000313" key="10">
    <source>
        <dbReference type="Proteomes" id="UP000294914"/>
    </source>
</evidence>
<dbReference type="AlphaFoldDB" id="A0A4R8IUC1"/>
<dbReference type="OrthoDB" id="9782583at2"/>
<evidence type="ECO:0000256" key="6">
    <source>
        <dbReference type="ARBA" id="ARBA00023186"/>
    </source>
</evidence>
<organism evidence="9 10">
    <name type="scientific">Thiohalophilus thiocyanatoxydans</name>
    <dbReference type="NCBI Taxonomy" id="381308"/>
    <lineage>
        <taxon>Bacteria</taxon>
        <taxon>Pseudomonadati</taxon>
        <taxon>Pseudomonadota</taxon>
        <taxon>Gammaproteobacteria</taxon>
        <taxon>Thiohalomonadales</taxon>
        <taxon>Thiohalophilaceae</taxon>
        <taxon>Thiohalophilus</taxon>
    </lineage>
</organism>
<evidence type="ECO:0000256" key="5">
    <source>
        <dbReference type="ARBA" id="ARBA00023136"/>
    </source>
</evidence>
<keyword evidence="6 7" id="KW-0143">Chaperone</keyword>
<dbReference type="Pfam" id="PF00226">
    <property type="entry name" value="DnaJ"/>
    <property type="match status" value="1"/>
</dbReference>
<feature type="topological domain" description="Cytoplasmic" evidence="7">
    <location>
        <begin position="31"/>
        <end position="274"/>
    </location>
</feature>
<comment type="subunit">
    <text evidence="7">Homodimer.</text>
</comment>
<dbReference type="PANTHER" id="PTHR24074">
    <property type="entry name" value="CO-CHAPERONE PROTEIN DJLA"/>
    <property type="match status" value="1"/>
</dbReference>
<keyword evidence="2 7" id="KW-0997">Cell inner membrane</keyword>
<comment type="domain">
    <text evidence="7">The transmembrane domain is a dimerization domain.</text>
</comment>
<keyword evidence="5 7" id="KW-0472">Membrane</keyword>
<dbReference type="GO" id="GO:0051087">
    <property type="term" value="F:protein-folding chaperone binding"/>
    <property type="evidence" value="ECO:0007669"/>
    <property type="project" value="InterPro"/>
</dbReference>
<gene>
    <name evidence="7" type="primary">djlA</name>
    <name evidence="9" type="ORF">EDC23_0621</name>
</gene>
<evidence type="ECO:0000256" key="7">
    <source>
        <dbReference type="HAMAP-Rule" id="MF_01153"/>
    </source>
</evidence>
<dbReference type="InterPro" id="IPR023749">
    <property type="entry name" value="DjlA"/>
</dbReference>
<dbReference type="Proteomes" id="UP000294914">
    <property type="component" value="Unassembled WGS sequence"/>
</dbReference>
<sequence>MSWWGKVVGGAFGFMLGGPLGALLGGVLGHQFDRGLNLQKQLGGPSRPGEQERVQMAFFTALFSTMGYVAKADGRVSEDEIAMARGVMHQMRLDEQQKRAAIELFNQGKQPDFDLDAVLEQFRQETRRRRTLLQMFLEVLTHAAYADGVMHPREQNVLRHIAQRLGFSAAQFEQLLGMVQAQRQFHQQHTGAGAGRGPSGRPTADQLKQAYELLGVSEEASDAEIKKAYRRQMNQHHPDKLVSRGMPEEMIKMANEKAQEIKEAHELIKKSRES</sequence>
<dbReference type="SUPFAM" id="SSF158682">
    <property type="entry name" value="TerB-like"/>
    <property type="match status" value="1"/>
</dbReference>
<dbReference type="PROSITE" id="PS50076">
    <property type="entry name" value="DNAJ_2"/>
    <property type="match status" value="1"/>
</dbReference>
<keyword evidence="1 7" id="KW-1003">Cell membrane</keyword>
<dbReference type="InterPro" id="IPR001623">
    <property type="entry name" value="DnaJ_domain"/>
</dbReference>
<dbReference type="Gene3D" id="1.10.287.110">
    <property type="entry name" value="DnaJ domain"/>
    <property type="match status" value="1"/>
</dbReference>
<dbReference type="SMART" id="SM00271">
    <property type="entry name" value="DnaJ"/>
    <property type="match status" value="1"/>
</dbReference>
<proteinExistence type="inferred from homology"/>
<dbReference type="PRINTS" id="PR00625">
    <property type="entry name" value="JDOMAIN"/>
</dbReference>
<evidence type="ECO:0000256" key="2">
    <source>
        <dbReference type="ARBA" id="ARBA00022519"/>
    </source>
</evidence>
<keyword evidence="4 7" id="KW-1133">Transmembrane helix</keyword>
<feature type="domain" description="J" evidence="8">
    <location>
        <begin position="209"/>
        <end position="273"/>
    </location>
</feature>